<keyword evidence="1" id="KW-0812">Transmembrane</keyword>
<sequence>MPWLVDNAIMCGLLFLIVVGGAISCVILTASQLKDDLTTLTYGFLILVPGCFVVGAYIYLLLVVYSFYCLLPMLSSERIAILLDRFKNPYFRHENESDHTTTENWGNITATHRFSGY</sequence>
<dbReference type="Proteomes" id="UP000235965">
    <property type="component" value="Unassembled WGS sequence"/>
</dbReference>
<keyword evidence="1" id="KW-0472">Membrane</keyword>
<reference evidence="2 3" key="1">
    <citation type="submission" date="2017-12" db="EMBL/GenBank/DDBJ databases">
        <title>Hemimetabolous genomes reveal molecular basis of termite eusociality.</title>
        <authorList>
            <person name="Harrison M.C."/>
            <person name="Jongepier E."/>
            <person name="Robertson H.M."/>
            <person name="Arning N."/>
            <person name="Bitard-Feildel T."/>
            <person name="Chao H."/>
            <person name="Childers C.P."/>
            <person name="Dinh H."/>
            <person name="Doddapaneni H."/>
            <person name="Dugan S."/>
            <person name="Gowin J."/>
            <person name="Greiner C."/>
            <person name="Han Y."/>
            <person name="Hu H."/>
            <person name="Hughes D.S.T."/>
            <person name="Huylmans A.-K."/>
            <person name="Kemena C."/>
            <person name="Kremer L.P.M."/>
            <person name="Lee S.L."/>
            <person name="Lopez-Ezquerra A."/>
            <person name="Mallet L."/>
            <person name="Monroy-Kuhn J.M."/>
            <person name="Moser A."/>
            <person name="Murali S.C."/>
            <person name="Muzny D.M."/>
            <person name="Otani S."/>
            <person name="Piulachs M.-D."/>
            <person name="Poelchau M."/>
            <person name="Qu J."/>
            <person name="Schaub F."/>
            <person name="Wada-Katsumata A."/>
            <person name="Worley K.C."/>
            <person name="Xie Q."/>
            <person name="Ylla G."/>
            <person name="Poulsen M."/>
            <person name="Gibbs R.A."/>
            <person name="Schal C."/>
            <person name="Richards S."/>
            <person name="Belles X."/>
            <person name="Korb J."/>
            <person name="Bornberg-Bauer E."/>
        </authorList>
    </citation>
    <scope>NUCLEOTIDE SEQUENCE [LARGE SCALE GENOMIC DNA]</scope>
    <source>
        <tissue evidence="2">Whole body</tissue>
    </source>
</reference>
<gene>
    <name evidence="2" type="ORF">B7P43_G12453</name>
</gene>
<dbReference type="AlphaFoldDB" id="A0A2J7PH92"/>
<accession>A0A2J7PH92</accession>
<keyword evidence="3" id="KW-1185">Reference proteome</keyword>
<keyword evidence="1" id="KW-1133">Transmembrane helix</keyword>
<proteinExistence type="predicted"/>
<comment type="caution">
    <text evidence="2">The sequence shown here is derived from an EMBL/GenBank/DDBJ whole genome shotgun (WGS) entry which is preliminary data.</text>
</comment>
<name>A0A2J7PH92_9NEOP</name>
<feature type="transmembrane region" description="Helical" evidence="1">
    <location>
        <begin position="7"/>
        <end position="30"/>
    </location>
</feature>
<evidence type="ECO:0000256" key="1">
    <source>
        <dbReference type="SAM" id="Phobius"/>
    </source>
</evidence>
<evidence type="ECO:0000313" key="2">
    <source>
        <dbReference type="EMBL" id="PNF15706.1"/>
    </source>
</evidence>
<feature type="transmembrane region" description="Helical" evidence="1">
    <location>
        <begin position="42"/>
        <end position="68"/>
    </location>
</feature>
<protein>
    <submittedName>
        <fullName evidence="2">Uncharacterized protein</fullName>
    </submittedName>
</protein>
<dbReference type="EMBL" id="NEVH01025142">
    <property type="protein sequence ID" value="PNF15706.1"/>
    <property type="molecule type" value="Genomic_DNA"/>
</dbReference>
<organism evidence="2 3">
    <name type="scientific">Cryptotermes secundus</name>
    <dbReference type="NCBI Taxonomy" id="105785"/>
    <lineage>
        <taxon>Eukaryota</taxon>
        <taxon>Metazoa</taxon>
        <taxon>Ecdysozoa</taxon>
        <taxon>Arthropoda</taxon>
        <taxon>Hexapoda</taxon>
        <taxon>Insecta</taxon>
        <taxon>Pterygota</taxon>
        <taxon>Neoptera</taxon>
        <taxon>Polyneoptera</taxon>
        <taxon>Dictyoptera</taxon>
        <taxon>Blattodea</taxon>
        <taxon>Blattoidea</taxon>
        <taxon>Termitoidae</taxon>
        <taxon>Kalotermitidae</taxon>
        <taxon>Cryptotermitinae</taxon>
        <taxon>Cryptotermes</taxon>
    </lineage>
</organism>
<dbReference type="InParanoid" id="A0A2J7PH92"/>
<dbReference type="OrthoDB" id="8190053at2759"/>
<evidence type="ECO:0000313" key="3">
    <source>
        <dbReference type="Proteomes" id="UP000235965"/>
    </source>
</evidence>